<dbReference type="Pfam" id="PF00593">
    <property type="entry name" value="TonB_dep_Rec_b-barrel"/>
    <property type="match status" value="1"/>
</dbReference>
<sequence length="615" mass="65468">MTLIKTTAAVLAMLPFTAFAQTAEDDIVVTASGFAQPRSETGQAIDIVDRDRLEQLQSPTISDALQTLAGVSIATRGGLGGQSSAFIRGGSSAQTLVLIDGVRINDLSSPNGAFDFGALMTGNIGRVEVLRGPNAIIWGSQAIGGVVNVQSIAPVTGFEGRFGAEYGAYDTKRLNANIAGSSGVLEGSVGGSFVNSDGISALAGGTERDGYDNLTGNARLKVNLSDSFNLDFRSYYNRATVAYDTAFGVGANGLPVSHNRQFIGYVGAQFDLLDGRLQNRIAYTRTDIKRVGTDPIVFSFNNFNVRGAIDRAEYHAAFDLNDALTFVAGAEYERSFASTAFEGAAPDIARNTLGSGFGQVIVRPASGLTLTAGMRHDAYDDYGGQTSFGGNAAFTPNDGRTMFRATYGEGFRAPTLTEGQPPYGNPDLKPETARNFDLGVEHQFLGNKAQIFATYFNRRSDDLIAFSSVTGQSENIDKVTAKGFEAGVSLTPLDTVYIEASYTLVDAINRTAGANFGKRQTLRPQHSASLTADWQTPFGLSVGSSLLLIGDSFDDAANNVRLKSYALFGLRASMPLTDTLEVYSRIDNLLDADYTVVAGYNSFGRHATMGIRAKF</sequence>
<evidence type="ECO:0000256" key="11">
    <source>
        <dbReference type="PROSITE-ProRule" id="PRU10144"/>
    </source>
</evidence>
<keyword evidence="17" id="KW-1185">Reference proteome</keyword>
<evidence type="ECO:0000256" key="8">
    <source>
        <dbReference type="ARBA" id="ARBA00023136"/>
    </source>
</evidence>
<feature type="signal peptide" evidence="13">
    <location>
        <begin position="1"/>
        <end position="20"/>
    </location>
</feature>
<accession>A0A426RUI2</accession>
<evidence type="ECO:0000256" key="2">
    <source>
        <dbReference type="ARBA" id="ARBA00022448"/>
    </source>
</evidence>
<name>A0A426RUI2_9SPHN</name>
<dbReference type="InterPro" id="IPR012910">
    <property type="entry name" value="Plug_dom"/>
</dbReference>
<keyword evidence="9 10" id="KW-0998">Cell outer membrane</keyword>
<organism evidence="16 17">
    <name type="scientific">Sphingorhabdus wooponensis</name>
    <dbReference type="NCBI Taxonomy" id="940136"/>
    <lineage>
        <taxon>Bacteria</taxon>
        <taxon>Pseudomonadati</taxon>
        <taxon>Pseudomonadota</taxon>
        <taxon>Alphaproteobacteria</taxon>
        <taxon>Sphingomonadales</taxon>
        <taxon>Sphingomonadaceae</taxon>
        <taxon>Sphingorhabdus</taxon>
    </lineage>
</organism>
<evidence type="ECO:0000313" key="16">
    <source>
        <dbReference type="EMBL" id="RRQ52695.1"/>
    </source>
</evidence>
<dbReference type="AlphaFoldDB" id="A0A426RUI2"/>
<evidence type="ECO:0000259" key="15">
    <source>
        <dbReference type="Pfam" id="PF07715"/>
    </source>
</evidence>
<dbReference type="InterPro" id="IPR036942">
    <property type="entry name" value="Beta-barrel_TonB_sf"/>
</dbReference>
<evidence type="ECO:0000256" key="4">
    <source>
        <dbReference type="ARBA" id="ARBA00022692"/>
    </source>
</evidence>
<keyword evidence="8 10" id="KW-0472">Membrane</keyword>
<feature type="chain" id="PRO_5019573418" evidence="13">
    <location>
        <begin position="21"/>
        <end position="615"/>
    </location>
</feature>
<dbReference type="Gene3D" id="2.170.130.10">
    <property type="entry name" value="TonB-dependent receptor, plug domain"/>
    <property type="match status" value="1"/>
</dbReference>
<comment type="similarity">
    <text evidence="10 12">Belongs to the TonB-dependent receptor family.</text>
</comment>
<keyword evidence="5 13" id="KW-0732">Signal</keyword>
<evidence type="ECO:0000256" key="12">
    <source>
        <dbReference type="RuleBase" id="RU003357"/>
    </source>
</evidence>
<evidence type="ECO:0000256" key="10">
    <source>
        <dbReference type="PROSITE-ProRule" id="PRU01360"/>
    </source>
</evidence>
<dbReference type="PANTHER" id="PTHR30069">
    <property type="entry name" value="TONB-DEPENDENT OUTER MEMBRANE RECEPTOR"/>
    <property type="match status" value="1"/>
</dbReference>
<evidence type="ECO:0000259" key="14">
    <source>
        <dbReference type="Pfam" id="PF00593"/>
    </source>
</evidence>
<dbReference type="InterPro" id="IPR039426">
    <property type="entry name" value="TonB-dep_rcpt-like"/>
</dbReference>
<comment type="subcellular location">
    <subcellularLocation>
        <location evidence="1 10">Cell outer membrane</location>
        <topology evidence="1 10">Multi-pass membrane protein</topology>
    </subcellularLocation>
</comment>
<keyword evidence="6" id="KW-0406">Ion transport</keyword>
<reference evidence="16 17" key="1">
    <citation type="submission" date="2018-12" db="EMBL/GenBank/DDBJ databases">
        <authorList>
            <person name="Kim S.-J."/>
            <person name="Jung G.-Y."/>
        </authorList>
    </citation>
    <scope>NUCLEOTIDE SEQUENCE [LARGE SCALE GENOMIC DNA]</scope>
    <source>
        <strain evidence="16 17">03SU3-P</strain>
    </source>
</reference>
<keyword evidence="3 10" id="KW-1134">Transmembrane beta strand</keyword>
<evidence type="ECO:0000256" key="1">
    <source>
        <dbReference type="ARBA" id="ARBA00004571"/>
    </source>
</evidence>
<comment type="caution">
    <text evidence="16">The sequence shown here is derived from an EMBL/GenBank/DDBJ whole genome shotgun (WGS) entry which is preliminary data.</text>
</comment>
<evidence type="ECO:0000256" key="9">
    <source>
        <dbReference type="ARBA" id="ARBA00023237"/>
    </source>
</evidence>
<dbReference type="Pfam" id="PF07715">
    <property type="entry name" value="Plug"/>
    <property type="match status" value="1"/>
</dbReference>
<evidence type="ECO:0000256" key="7">
    <source>
        <dbReference type="ARBA" id="ARBA00023077"/>
    </source>
</evidence>
<dbReference type="GO" id="GO:0015889">
    <property type="term" value="P:cobalamin transport"/>
    <property type="evidence" value="ECO:0007669"/>
    <property type="project" value="TreeGrafter"/>
</dbReference>
<keyword evidence="2 10" id="KW-0813">Transport</keyword>
<dbReference type="Gene3D" id="2.40.170.20">
    <property type="entry name" value="TonB-dependent receptor, beta-barrel domain"/>
    <property type="match status" value="1"/>
</dbReference>
<evidence type="ECO:0000256" key="13">
    <source>
        <dbReference type="SAM" id="SignalP"/>
    </source>
</evidence>
<evidence type="ECO:0000256" key="3">
    <source>
        <dbReference type="ARBA" id="ARBA00022452"/>
    </source>
</evidence>
<feature type="domain" description="TonB-dependent receptor-like beta-barrel" evidence="14">
    <location>
        <begin position="166"/>
        <end position="589"/>
    </location>
</feature>
<dbReference type="SUPFAM" id="SSF56935">
    <property type="entry name" value="Porins"/>
    <property type="match status" value="1"/>
</dbReference>
<gene>
    <name evidence="16" type="ORF">D7D48_07685</name>
</gene>
<dbReference type="CDD" id="cd01347">
    <property type="entry name" value="ligand_gated_channel"/>
    <property type="match status" value="1"/>
</dbReference>
<keyword evidence="16" id="KW-0675">Receptor</keyword>
<dbReference type="InterPro" id="IPR037066">
    <property type="entry name" value="Plug_dom_sf"/>
</dbReference>
<dbReference type="InterPro" id="IPR010917">
    <property type="entry name" value="TonB_rcpt_CS"/>
</dbReference>
<proteinExistence type="inferred from homology"/>
<dbReference type="OrthoDB" id="9796221at2"/>
<protein>
    <submittedName>
        <fullName evidence="16">TonB-dependent receptor</fullName>
    </submittedName>
</protein>
<dbReference type="GO" id="GO:0009279">
    <property type="term" value="C:cell outer membrane"/>
    <property type="evidence" value="ECO:0007669"/>
    <property type="project" value="UniProtKB-SubCell"/>
</dbReference>
<keyword evidence="4 10" id="KW-0812">Transmembrane</keyword>
<feature type="short sequence motif" description="TonB C-terminal box" evidence="11">
    <location>
        <begin position="598"/>
        <end position="615"/>
    </location>
</feature>
<dbReference type="PANTHER" id="PTHR30069:SF53">
    <property type="entry name" value="COLICIN I RECEPTOR-RELATED"/>
    <property type="match status" value="1"/>
</dbReference>
<dbReference type="PROSITE" id="PS52016">
    <property type="entry name" value="TONB_DEPENDENT_REC_3"/>
    <property type="match status" value="1"/>
</dbReference>
<dbReference type="PROSITE" id="PS01156">
    <property type="entry name" value="TONB_DEPENDENT_REC_2"/>
    <property type="match status" value="1"/>
</dbReference>
<feature type="domain" description="TonB-dependent receptor plug" evidence="15">
    <location>
        <begin position="38"/>
        <end position="146"/>
    </location>
</feature>
<dbReference type="RefSeq" id="WP_125230709.1">
    <property type="nucleotide sequence ID" value="NZ_RWJI01000001.1"/>
</dbReference>
<dbReference type="InterPro" id="IPR000531">
    <property type="entry name" value="Beta-barrel_TonB"/>
</dbReference>
<dbReference type="Proteomes" id="UP000268553">
    <property type="component" value="Unassembled WGS sequence"/>
</dbReference>
<evidence type="ECO:0000256" key="5">
    <source>
        <dbReference type="ARBA" id="ARBA00022729"/>
    </source>
</evidence>
<dbReference type="EMBL" id="RWJI01000001">
    <property type="protein sequence ID" value="RRQ52695.1"/>
    <property type="molecule type" value="Genomic_DNA"/>
</dbReference>
<evidence type="ECO:0000313" key="17">
    <source>
        <dbReference type="Proteomes" id="UP000268553"/>
    </source>
</evidence>
<dbReference type="GO" id="GO:0006811">
    <property type="term" value="P:monoatomic ion transport"/>
    <property type="evidence" value="ECO:0007669"/>
    <property type="project" value="UniProtKB-KW"/>
</dbReference>
<evidence type="ECO:0000256" key="6">
    <source>
        <dbReference type="ARBA" id="ARBA00023065"/>
    </source>
</evidence>
<keyword evidence="7 12" id="KW-0798">TonB box</keyword>